<gene>
    <name evidence="1" type="ORF">F2Q68_00021695</name>
</gene>
<dbReference type="EMBL" id="QGKW02002228">
    <property type="protein sequence ID" value="KAF2537118.1"/>
    <property type="molecule type" value="Genomic_DNA"/>
</dbReference>
<name>A0A8S9FYC9_BRACR</name>
<comment type="caution">
    <text evidence="1">The sequence shown here is derived from an EMBL/GenBank/DDBJ whole genome shotgun (WGS) entry which is preliminary data.</text>
</comment>
<protein>
    <submittedName>
        <fullName evidence="1">Uncharacterized protein</fullName>
    </submittedName>
</protein>
<dbReference type="AlphaFoldDB" id="A0A8S9FYC9"/>
<accession>A0A8S9FYC9</accession>
<organism evidence="1 2">
    <name type="scientific">Brassica cretica</name>
    <name type="common">Mustard</name>
    <dbReference type="NCBI Taxonomy" id="69181"/>
    <lineage>
        <taxon>Eukaryota</taxon>
        <taxon>Viridiplantae</taxon>
        <taxon>Streptophyta</taxon>
        <taxon>Embryophyta</taxon>
        <taxon>Tracheophyta</taxon>
        <taxon>Spermatophyta</taxon>
        <taxon>Magnoliopsida</taxon>
        <taxon>eudicotyledons</taxon>
        <taxon>Gunneridae</taxon>
        <taxon>Pentapetalae</taxon>
        <taxon>rosids</taxon>
        <taxon>malvids</taxon>
        <taxon>Brassicales</taxon>
        <taxon>Brassicaceae</taxon>
        <taxon>Brassiceae</taxon>
        <taxon>Brassica</taxon>
    </lineage>
</organism>
<evidence type="ECO:0000313" key="2">
    <source>
        <dbReference type="Proteomes" id="UP000712281"/>
    </source>
</evidence>
<dbReference type="Proteomes" id="UP000712281">
    <property type="component" value="Unassembled WGS sequence"/>
</dbReference>
<reference evidence="1" key="1">
    <citation type="submission" date="2019-12" db="EMBL/GenBank/DDBJ databases">
        <title>Genome sequencing and annotation of Brassica cretica.</title>
        <authorList>
            <person name="Studholme D.J."/>
            <person name="Sarris P.F."/>
        </authorList>
    </citation>
    <scope>NUCLEOTIDE SEQUENCE</scope>
    <source>
        <strain evidence="1">PFS-001/15</strain>
        <tissue evidence="1">Leaf</tissue>
    </source>
</reference>
<proteinExistence type="predicted"/>
<sequence length="57" mass="6657">MERSEEQFLKEMKVTRRNGEPALQVTTMVWSLEDGFVGVERFKGFVMFCFQTDTTTS</sequence>
<evidence type="ECO:0000313" key="1">
    <source>
        <dbReference type="EMBL" id="KAF2537118.1"/>
    </source>
</evidence>